<evidence type="ECO:0000256" key="2">
    <source>
        <dbReference type="SAM" id="SignalP"/>
    </source>
</evidence>
<reference evidence="3 4" key="1">
    <citation type="submission" date="2019-05" db="EMBL/GenBank/DDBJ databases">
        <title>Emergence of the Ug99 lineage of the wheat stem rust pathogen through somatic hybridization.</title>
        <authorList>
            <person name="Li F."/>
            <person name="Upadhyaya N.M."/>
            <person name="Sperschneider J."/>
            <person name="Matny O."/>
            <person name="Nguyen-Phuc H."/>
            <person name="Mago R."/>
            <person name="Raley C."/>
            <person name="Miller M.E."/>
            <person name="Silverstein K.A.T."/>
            <person name="Henningsen E."/>
            <person name="Hirsch C.D."/>
            <person name="Visser B."/>
            <person name="Pretorius Z.A."/>
            <person name="Steffenson B.J."/>
            <person name="Schwessinger B."/>
            <person name="Dodds P.N."/>
            <person name="Figueroa M."/>
        </authorList>
    </citation>
    <scope>NUCLEOTIDE SEQUENCE [LARGE SCALE GENOMIC DNA]</scope>
    <source>
        <strain evidence="3">21-0</strain>
    </source>
</reference>
<dbReference type="Proteomes" id="UP000324748">
    <property type="component" value="Unassembled WGS sequence"/>
</dbReference>
<gene>
    <name evidence="3" type="ORF">PGT21_024097</name>
</gene>
<keyword evidence="4" id="KW-1185">Reference proteome</keyword>
<feature type="signal peptide" evidence="2">
    <location>
        <begin position="1"/>
        <end position="20"/>
    </location>
</feature>
<proteinExistence type="predicted"/>
<evidence type="ECO:0000313" key="3">
    <source>
        <dbReference type="EMBL" id="KAA1114806.1"/>
    </source>
</evidence>
<dbReference type="AlphaFoldDB" id="A0A5B0QNC9"/>
<keyword evidence="2" id="KW-0732">Signal</keyword>
<dbReference type="EMBL" id="VSWC01000014">
    <property type="protein sequence ID" value="KAA1114806.1"/>
    <property type="molecule type" value="Genomic_DNA"/>
</dbReference>
<comment type="caution">
    <text evidence="3">The sequence shown here is derived from an EMBL/GenBank/DDBJ whole genome shotgun (WGS) entry which is preliminary data.</text>
</comment>
<sequence length="133" mass="14465">MPSIISIMFFAILACGFATADLATDQKMTCAFHCPTLTEGGCVRNKGRDKKGNVNKWEVVKAFATLGYAEYYNCLGLNADLSVCAEMGKIVLPPSPQPQVMTINSEKTRKELGEDSKPFDITAGDPEECSYTP</sequence>
<organism evidence="3 4">
    <name type="scientific">Puccinia graminis f. sp. tritici</name>
    <dbReference type="NCBI Taxonomy" id="56615"/>
    <lineage>
        <taxon>Eukaryota</taxon>
        <taxon>Fungi</taxon>
        <taxon>Dikarya</taxon>
        <taxon>Basidiomycota</taxon>
        <taxon>Pucciniomycotina</taxon>
        <taxon>Pucciniomycetes</taxon>
        <taxon>Pucciniales</taxon>
        <taxon>Pucciniaceae</taxon>
        <taxon>Puccinia</taxon>
    </lineage>
</organism>
<evidence type="ECO:0000256" key="1">
    <source>
        <dbReference type="SAM" id="MobiDB-lite"/>
    </source>
</evidence>
<feature type="chain" id="PRO_5022816566" evidence="2">
    <location>
        <begin position="21"/>
        <end position="133"/>
    </location>
</feature>
<accession>A0A5B0QNC9</accession>
<evidence type="ECO:0000313" key="4">
    <source>
        <dbReference type="Proteomes" id="UP000324748"/>
    </source>
</evidence>
<name>A0A5B0QNC9_PUCGR</name>
<feature type="region of interest" description="Disordered" evidence="1">
    <location>
        <begin position="96"/>
        <end position="133"/>
    </location>
</feature>
<protein>
    <submittedName>
        <fullName evidence="3">Uncharacterized protein</fullName>
    </submittedName>
</protein>
<feature type="compositionally biased region" description="Basic and acidic residues" evidence="1">
    <location>
        <begin position="106"/>
        <end position="118"/>
    </location>
</feature>
<dbReference type="OrthoDB" id="2508582at2759"/>